<sequence length="52" mass="6105">MDLNYLYFRQQVSQFNADNAACEYSRSAHQQMADAYSARIATERRPMLEVRS</sequence>
<dbReference type="Proteomes" id="UP001203058">
    <property type="component" value="Unassembled WGS sequence"/>
</dbReference>
<evidence type="ECO:0000313" key="1">
    <source>
        <dbReference type="EMBL" id="MCH8615041.1"/>
    </source>
</evidence>
<evidence type="ECO:0000313" key="2">
    <source>
        <dbReference type="Proteomes" id="UP001203058"/>
    </source>
</evidence>
<comment type="caution">
    <text evidence="1">The sequence shown here is derived from an EMBL/GenBank/DDBJ whole genome shotgun (WGS) entry which is preliminary data.</text>
</comment>
<reference evidence="1 2" key="1">
    <citation type="submission" date="2022-03" db="EMBL/GenBank/DDBJ databases">
        <authorList>
            <person name="Jo J.-H."/>
            <person name="Im W.-T."/>
        </authorList>
    </citation>
    <scope>NUCLEOTIDE SEQUENCE [LARGE SCALE GENOMIC DNA]</scope>
    <source>
        <strain evidence="1 2">SM33</strain>
    </source>
</reference>
<gene>
    <name evidence="1" type="ORF">LZ016_02825</name>
</gene>
<proteinExistence type="predicted"/>
<keyword evidence="2" id="KW-1185">Reference proteome</keyword>
<protein>
    <submittedName>
        <fullName evidence="1">Uncharacterized protein</fullName>
    </submittedName>
</protein>
<organism evidence="1 2">
    <name type="scientific">Sphingomonas telluris</name>
    <dbReference type="NCBI Taxonomy" id="2907998"/>
    <lineage>
        <taxon>Bacteria</taxon>
        <taxon>Pseudomonadati</taxon>
        <taxon>Pseudomonadota</taxon>
        <taxon>Alphaproteobacteria</taxon>
        <taxon>Sphingomonadales</taxon>
        <taxon>Sphingomonadaceae</taxon>
        <taxon>Sphingomonas</taxon>
    </lineage>
</organism>
<dbReference type="RefSeq" id="WP_241445719.1">
    <property type="nucleotide sequence ID" value="NZ_JAKZHW010000001.1"/>
</dbReference>
<dbReference type="EMBL" id="JAKZHW010000001">
    <property type="protein sequence ID" value="MCH8615041.1"/>
    <property type="molecule type" value="Genomic_DNA"/>
</dbReference>
<name>A0ABS9VJ82_9SPHN</name>
<accession>A0ABS9VJ82</accession>